<feature type="chain" id="PRO_5044642760" evidence="2">
    <location>
        <begin position="18"/>
        <end position="314"/>
    </location>
</feature>
<feature type="region of interest" description="Disordered" evidence="1">
    <location>
        <begin position="22"/>
        <end position="46"/>
    </location>
</feature>
<reference evidence="4 5" key="1">
    <citation type="submission" date="2025-04" db="UniProtKB">
        <authorList>
            <consortium name="RefSeq"/>
        </authorList>
    </citation>
    <scope>IDENTIFICATION</scope>
</reference>
<evidence type="ECO:0000313" key="5">
    <source>
        <dbReference type="RefSeq" id="XP_030632214.1"/>
    </source>
</evidence>
<name>A0A6J2VJN7_CHACN</name>
<protein>
    <submittedName>
        <fullName evidence="4 5">Apolipoprotein A-IV-like</fullName>
    </submittedName>
</protein>
<evidence type="ECO:0000313" key="3">
    <source>
        <dbReference type="Proteomes" id="UP000504632"/>
    </source>
</evidence>
<dbReference type="RefSeq" id="XP_030632213.1">
    <property type="nucleotide sequence ID" value="XM_030776353.1"/>
</dbReference>
<evidence type="ECO:0000313" key="4">
    <source>
        <dbReference type="RefSeq" id="XP_030632213.1"/>
    </source>
</evidence>
<keyword evidence="2" id="KW-0732">Signal</keyword>
<dbReference type="Gene3D" id="1.20.120.20">
    <property type="entry name" value="Apolipoprotein"/>
    <property type="match status" value="1"/>
</dbReference>
<dbReference type="Proteomes" id="UP000504632">
    <property type="component" value="Chromosome 6"/>
</dbReference>
<feature type="compositionally biased region" description="Polar residues" evidence="1">
    <location>
        <begin position="22"/>
        <end position="42"/>
    </location>
</feature>
<evidence type="ECO:0000256" key="2">
    <source>
        <dbReference type="SAM" id="SignalP"/>
    </source>
</evidence>
<dbReference type="AlphaFoldDB" id="A0A6J2VJN7"/>
<proteinExistence type="predicted"/>
<dbReference type="RefSeq" id="XP_030632214.1">
    <property type="nucleotide sequence ID" value="XM_030776354.1"/>
</dbReference>
<feature type="signal peptide" evidence="2">
    <location>
        <begin position="1"/>
        <end position="17"/>
    </location>
</feature>
<sequence>MQFKLLVLPVCFVIIKAHPLSRDSSSGEISWDNSGQKANQANEKSEVTKELNGMWKSHVESSDIYSQDSYNLMSGDIRHKLRLESERLRARLRQQLSELRDKLYPHTSQTQHGLANVKELFAPLTKQLQSALDSTTQELCGQLQLHLLTLNPEEDALHFEISQRLSQSLDDSQKKMTVSVEDFKTKILDLAQENKHSSGSTFWEEVTSKLGQEASTFKLEVLGSVTALKASLADLLISPQYLKDEVTSRVIQFCQSSTIKNERLILDLEQHLVRLQQQHRNGESETHHLIGMDSLQDFSTKLNALLRDIRNTLY</sequence>
<dbReference type="GeneID" id="115813748"/>
<dbReference type="OrthoDB" id="8942424at2759"/>
<accession>A0A6J2VJN7</accession>
<keyword evidence="3" id="KW-1185">Reference proteome</keyword>
<evidence type="ECO:0000256" key="1">
    <source>
        <dbReference type="SAM" id="MobiDB-lite"/>
    </source>
</evidence>
<gene>
    <name evidence="4 5" type="primary">LOC115813748</name>
</gene>
<organism evidence="3 5">
    <name type="scientific">Chanos chanos</name>
    <name type="common">Milkfish</name>
    <name type="synonym">Mugil chanos</name>
    <dbReference type="NCBI Taxonomy" id="29144"/>
    <lineage>
        <taxon>Eukaryota</taxon>
        <taxon>Metazoa</taxon>
        <taxon>Chordata</taxon>
        <taxon>Craniata</taxon>
        <taxon>Vertebrata</taxon>
        <taxon>Euteleostomi</taxon>
        <taxon>Actinopterygii</taxon>
        <taxon>Neopterygii</taxon>
        <taxon>Teleostei</taxon>
        <taxon>Ostariophysi</taxon>
        <taxon>Gonorynchiformes</taxon>
        <taxon>Chanidae</taxon>
        <taxon>Chanos</taxon>
    </lineage>
</organism>
<dbReference type="SUPFAM" id="SSF58113">
    <property type="entry name" value="Apolipoprotein A-I"/>
    <property type="match status" value="1"/>
</dbReference>